<dbReference type="Gene3D" id="3.40.630.30">
    <property type="match status" value="1"/>
</dbReference>
<gene>
    <name evidence="1" type="ORF">G7Y89_g9719</name>
</gene>
<reference evidence="1 2" key="1">
    <citation type="submission" date="2020-03" db="EMBL/GenBank/DDBJ databases">
        <title>Draft Genome Sequence of Cudoniella acicularis.</title>
        <authorList>
            <person name="Buettner E."/>
            <person name="Kellner H."/>
        </authorList>
    </citation>
    <scope>NUCLEOTIDE SEQUENCE [LARGE SCALE GENOMIC DNA]</scope>
    <source>
        <strain evidence="1 2">DSM 108380</strain>
    </source>
</reference>
<keyword evidence="2" id="KW-1185">Reference proteome</keyword>
<comment type="caution">
    <text evidence="1">The sequence shown here is derived from an EMBL/GenBank/DDBJ whole genome shotgun (WGS) entry which is preliminary data.</text>
</comment>
<dbReference type="AlphaFoldDB" id="A0A8H4VZR4"/>
<dbReference type="Proteomes" id="UP000566819">
    <property type="component" value="Unassembled WGS sequence"/>
</dbReference>
<evidence type="ECO:0000313" key="2">
    <source>
        <dbReference type="Proteomes" id="UP000566819"/>
    </source>
</evidence>
<proteinExistence type="predicted"/>
<sequence length="86" mass="10034">MAVKQPRLTLQILNEDDHLLEYHGLMSDPSTAEWSSHPPTTSLEVTRAFLREKGPPPRKPWKYFKTIPLRLLKRLTLGLNNGHVYW</sequence>
<protein>
    <submittedName>
        <fullName evidence="1">Uncharacterized protein</fullName>
    </submittedName>
</protein>
<accession>A0A8H4VZR4</accession>
<dbReference type="EMBL" id="JAAMPI010000813">
    <property type="protein sequence ID" value="KAF4628436.1"/>
    <property type="molecule type" value="Genomic_DNA"/>
</dbReference>
<name>A0A8H4VZR4_9HELO</name>
<organism evidence="1 2">
    <name type="scientific">Cudoniella acicularis</name>
    <dbReference type="NCBI Taxonomy" id="354080"/>
    <lineage>
        <taxon>Eukaryota</taxon>
        <taxon>Fungi</taxon>
        <taxon>Dikarya</taxon>
        <taxon>Ascomycota</taxon>
        <taxon>Pezizomycotina</taxon>
        <taxon>Leotiomycetes</taxon>
        <taxon>Helotiales</taxon>
        <taxon>Tricladiaceae</taxon>
        <taxon>Cudoniella</taxon>
    </lineage>
</organism>
<evidence type="ECO:0000313" key="1">
    <source>
        <dbReference type="EMBL" id="KAF4628436.1"/>
    </source>
</evidence>